<dbReference type="HOGENOM" id="CLU_3039634_0_0_4"/>
<proteinExistence type="predicted"/>
<sequence length="54" mass="6087">MQLALRAMADYAYSTLSDVAKIKSEQKLNVLKAIIDEEKGSDMMAICRYFFGHA</sequence>
<evidence type="ECO:0000313" key="2">
    <source>
        <dbReference type="Proteomes" id="UP000018733"/>
    </source>
</evidence>
<gene>
    <name evidence="1" type="ORF">W822_17365</name>
</gene>
<dbReference type="PATRIC" id="fig|1424334.3.peg.3489"/>
<protein>
    <submittedName>
        <fullName evidence="1">Uncharacterized protein</fullName>
    </submittedName>
</protein>
<evidence type="ECO:0000313" key="1">
    <source>
        <dbReference type="EMBL" id="ETF01392.1"/>
    </source>
</evidence>
<keyword evidence="2" id="KW-1185">Reference proteome</keyword>
<dbReference type="AlphaFoldDB" id="V8QP09"/>
<accession>V8QP09</accession>
<comment type="caution">
    <text evidence="1">The sequence shown here is derived from an EMBL/GenBank/DDBJ whole genome shotgun (WGS) entry which is preliminary data.</text>
</comment>
<dbReference type="EMBL" id="AYXT01000012">
    <property type="protein sequence ID" value="ETF01392.1"/>
    <property type="molecule type" value="Genomic_DNA"/>
</dbReference>
<dbReference type="Proteomes" id="UP000018733">
    <property type="component" value="Unassembled WGS sequence"/>
</dbReference>
<organism evidence="1 2">
    <name type="scientific">Advenella kashmirensis W13003</name>
    <dbReference type="NCBI Taxonomy" id="1424334"/>
    <lineage>
        <taxon>Bacteria</taxon>
        <taxon>Pseudomonadati</taxon>
        <taxon>Pseudomonadota</taxon>
        <taxon>Betaproteobacteria</taxon>
        <taxon>Burkholderiales</taxon>
        <taxon>Alcaligenaceae</taxon>
    </lineage>
</organism>
<reference evidence="1 2" key="1">
    <citation type="journal article" date="2014" name="Genome Announc.">
        <title>Draft Genome Sequence of Advenella kashmirensis Strain W13003, a Polycyclic Aromatic Hydrocarbon-Degrading Bacterium.</title>
        <authorList>
            <person name="Wang X."/>
            <person name="Jin D."/>
            <person name="Zhou L."/>
            <person name="Wu L."/>
            <person name="An W."/>
            <person name="Zhao L."/>
        </authorList>
    </citation>
    <scope>NUCLEOTIDE SEQUENCE [LARGE SCALE GENOMIC DNA]</scope>
    <source>
        <strain evidence="1 2">W13003</strain>
    </source>
</reference>
<name>V8QP09_9BURK</name>